<accession>A0A9W6CRH2</accession>
<comment type="caution">
    <text evidence="1">The sequence shown here is derived from an EMBL/GenBank/DDBJ whole genome shotgun (WGS) entry which is preliminary data.</text>
</comment>
<dbReference type="Proteomes" id="UP001144397">
    <property type="component" value="Unassembled WGS sequence"/>
</dbReference>
<dbReference type="GO" id="GO:0042597">
    <property type="term" value="C:periplasmic space"/>
    <property type="evidence" value="ECO:0007669"/>
    <property type="project" value="InterPro"/>
</dbReference>
<organism evidence="1 2">
    <name type="scientific">Xanthobacter flavus</name>
    <dbReference type="NCBI Taxonomy" id="281"/>
    <lineage>
        <taxon>Bacteria</taxon>
        <taxon>Pseudomonadati</taxon>
        <taxon>Pseudomonadota</taxon>
        <taxon>Alphaproteobacteria</taxon>
        <taxon>Hyphomicrobiales</taxon>
        <taxon>Xanthobacteraceae</taxon>
        <taxon>Xanthobacter</taxon>
    </lineage>
</organism>
<dbReference type="InterPro" id="IPR012899">
    <property type="entry name" value="LTXXQ"/>
</dbReference>
<gene>
    <name evidence="1" type="ORF">XFLAVUS301_51780</name>
</gene>
<reference evidence="1" key="1">
    <citation type="submission" date="2022-12" db="EMBL/GenBank/DDBJ databases">
        <title>Reference genome sequencing for broad-spectrum identification of bacterial and archaeal isolates by mass spectrometry.</title>
        <authorList>
            <person name="Sekiguchi Y."/>
            <person name="Tourlousse D.M."/>
        </authorList>
    </citation>
    <scope>NUCLEOTIDE SEQUENCE</scope>
    <source>
        <strain evidence="1">301</strain>
    </source>
</reference>
<proteinExistence type="predicted"/>
<evidence type="ECO:0000313" key="2">
    <source>
        <dbReference type="Proteomes" id="UP001144397"/>
    </source>
</evidence>
<evidence type="ECO:0000313" key="1">
    <source>
        <dbReference type="EMBL" id="GLI25504.1"/>
    </source>
</evidence>
<evidence type="ECO:0008006" key="3">
    <source>
        <dbReference type="Google" id="ProtNLM"/>
    </source>
</evidence>
<name>A0A9W6CRH2_XANFL</name>
<dbReference type="EMBL" id="BSDO01000018">
    <property type="protein sequence ID" value="GLI25504.1"/>
    <property type="molecule type" value="Genomic_DNA"/>
</dbReference>
<dbReference type="AlphaFoldDB" id="A0A9W6CRH2"/>
<sequence length="121" mass="13084">MGSGAMPMMGMMTDHIEGRLAFLKAELKITAAQETQWSTFAETARASATAMMGMRESMMNARGGSLPARIDETEKALTVCLRTIEKIKAAVAPLYAGFSDEQKRAADQLMTSPMGPMGMMQ</sequence>
<protein>
    <recommendedName>
        <fullName evidence="3">LTXXQ motif family protein</fullName>
    </recommendedName>
</protein>
<dbReference type="Pfam" id="PF07813">
    <property type="entry name" value="LTXXQ"/>
    <property type="match status" value="1"/>
</dbReference>